<evidence type="ECO:0000256" key="1">
    <source>
        <dbReference type="SAM" id="MobiDB-lite"/>
    </source>
</evidence>
<dbReference type="AlphaFoldDB" id="A0AAE0PKS0"/>
<accession>A0AAE0PKS0</accession>
<feature type="compositionally biased region" description="Polar residues" evidence="1">
    <location>
        <begin position="36"/>
        <end position="45"/>
    </location>
</feature>
<dbReference type="EMBL" id="JAUTDP010000002">
    <property type="protein sequence ID" value="KAK3401652.1"/>
    <property type="molecule type" value="Genomic_DNA"/>
</dbReference>
<comment type="caution">
    <text evidence="2">The sequence shown here is derived from an EMBL/GenBank/DDBJ whole genome shotgun (WGS) entry which is preliminary data.</text>
</comment>
<reference evidence="2" key="1">
    <citation type="journal article" date="2023" name="Mol. Phylogenet. Evol.">
        <title>Genome-scale phylogeny and comparative genomics of the fungal order Sordariales.</title>
        <authorList>
            <person name="Hensen N."/>
            <person name="Bonometti L."/>
            <person name="Westerberg I."/>
            <person name="Brannstrom I.O."/>
            <person name="Guillou S."/>
            <person name="Cros-Aarteil S."/>
            <person name="Calhoun S."/>
            <person name="Haridas S."/>
            <person name="Kuo A."/>
            <person name="Mondo S."/>
            <person name="Pangilinan J."/>
            <person name="Riley R."/>
            <person name="LaButti K."/>
            <person name="Andreopoulos B."/>
            <person name="Lipzen A."/>
            <person name="Chen C."/>
            <person name="Yan M."/>
            <person name="Daum C."/>
            <person name="Ng V."/>
            <person name="Clum A."/>
            <person name="Steindorff A."/>
            <person name="Ohm R.A."/>
            <person name="Martin F."/>
            <person name="Silar P."/>
            <person name="Natvig D.O."/>
            <person name="Lalanne C."/>
            <person name="Gautier V."/>
            <person name="Ament-Velasquez S.L."/>
            <person name="Kruys A."/>
            <person name="Hutchinson M.I."/>
            <person name="Powell A.J."/>
            <person name="Barry K."/>
            <person name="Miller A.N."/>
            <person name="Grigoriev I.V."/>
            <person name="Debuchy R."/>
            <person name="Gladieux P."/>
            <person name="Hiltunen Thoren M."/>
            <person name="Johannesson H."/>
        </authorList>
    </citation>
    <scope>NUCLEOTIDE SEQUENCE</scope>
    <source>
        <strain evidence="2">FGSC 1904</strain>
    </source>
</reference>
<keyword evidence="3" id="KW-1185">Reference proteome</keyword>
<evidence type="ECO:0000313" key="2">
    <source>
        <dbReference type="EMBL" id="KAK3401652.1"/>
    </source>
</evidence>
<feature type="region of interest" description="Disordered" evidence="1">
    <location>
        <begin position="237"/>
        <end position="273"/>
    </location>
</feature>
<proteinExistence type="predicted"/>
<dbReference type="PANTHER" id="PTHR37012:SF2">
    <property type="entry name" value="BZIP DOMAIN-CONTAINING PROTEIN-RELATED"/>
    <property type="match status" value="1"/>
</dbReference>
<evidence type="ECO:0000313" key="3">
    <source>
        <dbReference type="Proteomes" id="UP001281003"/>
    </source>
</evidence>
<feature type="compositionally biased region" description="Low complexity" evidence="1">
    <location>
        <begin position="9"/>
        <end position="22"/>
    </location>
</feature>
<gene>
    <name evidence="2" type="ORF">B0T20DRAFT_345200</name>
</gene>
<dbReference type="PANTHER" id="PTHR37012">
    <property type="entry name" value="B-ZIP TRANSCRIPTION FACTOR (EUROFUNG)-RELATED"/>
    <property type="match status" value="1"/>
</dbReference>
<sequence length="273" mass="29450">MARSPPAVAAAAAATATTATTTGESKPTTVKRKGTRSVSTLTPSQLARKRANDREAQRAIRARTKELIERLQRELEESRGRENRDGMVRELLQKNKALEHEVRTLREALGIGNRPFSQSGYEVDGLQTSPPAVPGRGTSYPQGSTDYGAPANFGSSYLPTPEPCETWPPVVPVSSVTVPSVVSSPSSSTGHPDEYVASHVPTSVPSSMMDSSVMSQATGMSCIEGMKVNYEDIENDRGYCSTSVPQSQSSYLPQQSWSMYPTPTYYSPQSPTV</sequence>
<dbReference type="CDD" id="cd14688">
    <property type="entry name" value="bZIP_YAP"/>
    <property type="match status" value="1"/>
</dbReference>
<feature type="region of interest" description="Disordered" evidence="1">
    <location>
        <begin position="1"/>
        <end position="58"/>
    </location>
</feature>
<name>A0AAE0PKS0_SORBR</name>
<protein>
    <recommendedName>
        <fullName evidence="4">BZIP transcription factor</fullName>
    </recommendedName>
</protein>
<dbReference type="Proteomes" id="UP001281003">
    <property type="component" value="Unassembled WGS sequence"/>
</dbReference>
<feature type="region of interest" description="Disordered" evidence="1">
    <location>
        <begin position="127"/>
        <end position="148"/>
    </location>
</feature>
<reference evidence="2" key="2">
    <citation type="submission" date="2023-07" db="EMBL/GenBank/DDBJ databases">
        <authorList>
            <consortium name="Lawrence Berkeley National Laboratory"/>
            <person name="Haridas S."/>
            <person name="Hensen N."/>
            <person name="Bonometti L."/>
            <person name="Westerberg I."/>
            <person name="Brannstrom I.O."/>
            <person name="Guillou S."/>
            <person name="Cros-Aarteil S."/>
            <person name="Calhoun S."/>
            <person name="Kuo A."/>
            <person name="Mondo S."/>
            <person name="Pangilinan J."/>
            <person name="Riley R."/>
            <person name="LaButti K."/>
            <person name="Andreopoulos B."/>
            <person name="Lipzen A."/>
            <person name="Chen C."/>
            <person name="Yanf M."/>
            <person name="Daum C."/>
            <person name="Ng V."/>
            <person name="Clum A."/>
            <person name="Steindorff A."/>
            <person name="Ohm R."/>
            <person name="Martin F."/>
            <person name="Silar P."/>
            <person name="Natvig D."/>
            <person name="Lalanne C."/>
            <person name="Gautier V."/>
            <person name="Ament-velasquez S.L."/>
            <person name="Kruys A."/>
            <person name="Hutchinson M.I."/>
            <person name="Powell A.J."/>
            <person name="Barry K."/>
            <person name="Miller A.N."/>
            <person name="Grigoriev I.V."/>
            <person name="Debuchy R."/>
            <person name="Gladieux P."/>
            <person name="Thoren M.H."/>
            <person name="Johannesson H."/>
        </authorList>
    </citation>
    <scope>NUCLEOTIDE SEQUENCE</scope>
    <source>
        <strain evidence="2">FGSC 1904</strain>
    </source>
</reference>
<organism evidence="2 3">
    <name type="scientific">Sordaria brevicollis</name>
    <dbReference type="NCBI Taxonomy" id="83679"/>
    <lineage>
        <taxon>Eukaryota</taxon>
        <taxon>Fungi</taxon>
        <taxon>Dikarya</taxon>
        <taxon>Ascomycota</taxon>
        <taxon>Pezizomycotina</taxon>
        <taxon>Sordariomycetes</taxon>
        <taxon>Sordariomycetidae</taxon>
        <taxon>Sordariales</taxon>
        <taxon>Sordariaceae</taxon>
        <taxon>Sordaria</taxon>
    </lineage>
</organism>
<feature type="compositionally biased region" description="Low complexity" evidence="1">
    <location>
        <begin position="243"/>
        <end position="273"/>
    </location>
</feature>
<evidence type="ECO:0008006" key="4">
    <source>
        <dbReference type="Google" id="ProtNLM"/>
    </source>
</evidence>